<dbReference type="CTD" id="8587727"/>
<evidence type="ECO:0000313" key="2">
    <source>
        <dbReference type="EMBL" id="CAP27662.2"/>
    </source>
</evidence>
<dbReference type="Proteomes" id="UP000008549">
    <property type="component" value="Unassembled WGS sequence"/>
</dbReference>
<protein>
    <submittedName>
        <fullName evidence="2">Protein CBG07395</fullName>
    </submittedName>
</protein>
<dbReference type="AlphaFoldDB" id="A8X4V2"/>
<evidence type="ECO:0000313" key="4">
    <source>
        <dbReference type="WormBase" id="CBG07395"/>
    </source>
</evidence>
<dbReference type="HOGENOM" id="CLU_840006_0_0_1"/>
<organism evidence="2 3">
    <name type="scientific">Caenorhabditis briggsae</name>
    <dbReference type="NCBI Taxonomy" id="6238"/>
    <lineage>
        <taxon>Eukaryota</taxon>
        <taxon>Metazoa</taxon>
        <taxon>Ecdysozoa</taxon>
        <taxon>Nematoda</taxon>
        <taxon>Chromadorea</taxon>
        <taxon>Rhabditida</taxon>
        <taxon>Rhabditina</taxon>
        <taxon>Rhabditomorpha</taxon>
        <taxon>Rhabditoidea</taxon>
        <taxon>Rhabditidae</taxon>
        <taxon>Peloderinae</taxon>
        <taxon>Caenorhabditis</taxon>
    </lineage>
</organism>
<proteinExistence type="predicted"/>
<keyword evidence="3" id="KW-1185">Reference proteome</keyword>
<reference evidence="2 3" key="2">
    <citation type="journal article" date="2011" name="PLoS Genet.">
        <title>Caenorhabditis briggsae recombinant inbred line genotypes reveal inter-strain incompatibility and the evolution of recombination.</title>
        <authorList>
            <person name="Ross J.A."/>
            <person name="Koboldt D.C."/>
            <person name="Staisch J.E."/>
            <person name="Chamberlin H.M."/>
            <person name="Gupta B.P."/>
            <person name="Miller R.D."/>
            <person name="Baird S.E."/>
            <person name="Haag E.S."/>
        </authorList>
    </citation>
    <scope>NUCLEOTIDE SEQUENCE [LARGE SCALE GENOMIC DNA]</scope>
    <source>
        <strain evidence="2 3">AF16</strain>
    </source>
</reference>
<dbReference type="EMBL" id="HE601041">
    <property type="protein sequence ID" value="CAP27662.2"/>
    <property type="molecule type" value="Genomic_DNA"/>
</dbReference>
<name>A8X4V2_CAEBR</name>
<reference evidence="2 3" key="1">
    <citation type="journal article" date="2003" name="PLoS Biol.">
        <title>The genome sequence of Caenorhabditis briggsae: a platform for comparative genomics.</title>
        <authorList>
            <person name="Stein L.D."/>
            <person name="Bao Z."/>
            <person name="Blasiar D."/>
            <person name="Blumenthal T."/>
            <person name="Brent M.R."/>
            <person name="Chen N."/>
            <person name="Chinwalla A."/>
            <person name="Clarke L."/>
            <person name="Clee C."/>
            <person name="Coghlan A."/>
            <person name="Coulson A."/>
            <person name="D'Eustachio P."/>
            <person name="Fitch D.H."/>
            <person name="Fulton L.A."/>
            <person name="Fulton R.E."/>
            <person name="Griffiths-Jones S."/>
            <person name="Harris T.W."/>
            <person name="Hillier L.W."/>
            <person name="Kamath R."/>
            <person name="Kuwabara P.E."/>
            <person name="Mardis E.R."/>
            <person name="Marra M.A."/>
            <person name="Miner T.L."/>
            <person name="Minx P."/>
            <person name="Mullikin J.C."/>
            <person name="Plumb R.W."/>
            <person name="Rogers J."/>
            <person name="Schein J.E."/>
            <person name="Sohrmann M."/>
            <person name="Spieth J."/>
            <person name="Stajich J.E."/>
            <person name="Wei C."/>
            <person name="Willey D."/>
            <person name="Wilson R.K."/>
            <person name="Durbin R."/>
            <person name="Waterston R.H."/>
        </authorList>
    </citation>
    <scope>NUCLEOTIDE SEQUENCE [LARGE SCALE GENOMIC DNA]</scope>
    <source>
        <strain evidence="2 3">AF16</strain>
    </source>
</reference>
<sequence length="331" mass="37683">MNPLDQKKDFRTLYQEIKDQQNETRINFMRQNYDKLPSWSKQEVDKEMGGFQQDSSDPLNLQAILDENEVNGRVNYYDFHGMTTPVTVRPHVCAIRAGAMIAGEWDVNDVNKENKGIRLQNMKQGKLIPNGKEDQLTRWAGWAGGSEERDNQRRFIAILVVNENNNNGGSGGNETTPVIVRLSAVAISAGEWLQNVNTKNGNPLNVRAISKGNEANGYNENERKEQRNLKIENIEYKRKRGLAEKQKKRKRKLSRPPLNDNVGHCEAACGWSNNSWRSGRSKHETAKVQNYVTSQLDLMSNLGCKRSQRRQGERGNEAPERGSNMVRIDSK</sequence>
<feature type="region of interest" description="Disordered" evidence="1">
    <location>
        <begin position="242"/>
        <end position="264"/>
    </location>
</feature>
<dbReference type="eggNOG" id="ENOG502TJ4T">
    <property type="taxonomic scope" value="Eukaryota"/>
</dbReference>
<dbReference type="InParanoid" id="A8X4V2"/>
<feature type="region of interest" description="Disordered" evidence="1">
    <location>
        <begin position="304"/>
        <end position="331"/>
    </location>
</feature>
<dbReference type="GeneID" id="8587727"/>
<evidence type="ECO:0000313" key="3">
    <source>
        <dbReference type="Proteomes" id="UP000008549"/>
    </source>
</evidence>
<gene>
    <name evidence="2 4" type="ORF">CBG07395</name>
    <name evidence="2" type="ORF">CBG_07395</name>
</gene>
<evidence type="ECO:0000256" key="1">
    <source>
        <dbReference type="SAM" id="MobiDB-lite"/>
    </source>
</evidence>
<dbReference type="RefSeq" id="XP_045093536.1">
    <property type="nucleotide sequence ID" value="XM_045240597.1"/>
</dbReference>
<accession>A8X4V2</accession>
<dbReference type="WormBase" id="CBG07395">
    <property type="protein sequence ID" value="CBP21896"/>
    <property type="gene ID" value="WBGene00029457"/>
</dbReference>
<feature type="compositionally biased region" description="Basic and acidic residues" evidence="1">
    <location>
        <begin position="310"/>
        <end position="320"/>
    </location>
</feature>
<dbReference type="KEGG" id="cbr:CBG_07395"/>